<reference evidence="5 6" key="1">
    <citation type="submission" date="2020-06" db="EMBL/GenBank/DDBJ databases">
        <title>Transcriptomic and genomic resources for Thalictrum thalictroides and T. hernandezii: Facilitating candidate gene discovery in an emerging model plant lineage.</title>
        <authorList>
            <person name="Arias T."/>
            <person name="Riano-Pachon D.M."/>
            <person name="Di Stilio V.S."/>
        </authorList>
    </citation>
    <scope>NUCLEOTIDE SEQUENCE [LARGE SCALE GENOMIC DNA]</scope>
    <source>
        <strain evidence="6">cv. WT478/WT964</strain>
        <tissue evidence="5">Leaves</tissue>
    </source>
</reference>
<comment type="caution">
    <text evidence="5">The sequence shown here is derived from an EMBL/GenBank/DDBJ whole genome shotgun (WGS) entry which is preliminary data.</text>
</comment>
<dbReference type="PANTHER" id="PTHR12919:SF39">
    <property type="entry name" value="SMALL RIBOSOMAL SUBUNIT PROTEIN BS16M_BS16C"/>
    <property type="match status" value="1"/>
</dbReference>
<dbReference type="InterPro" id="IPR023803">
    <property type="entry name" value="Ribosomal_bS16_dom_sf"/>
</dbReference>
<gene>
    <name evidence="5" type="ORF">FRX31_033579</name>
</gene>
<evidence type="ECO:0000256" key="2">
    <source>
        <dbReference type="ARBA" id="ARBA00022980"/>
    </source>
</evidence>
<keyword evidence="3" id="KW-0687">Ribonucleoprotein</keyword>
<dbReference type="GO" id="GO:0015935">
    <property type="term" value="C:small ribosomal subunit"/>
    <property type="evidence" value="ECO:0007669"/>
    <property type="project" value="TreeGrafter"/>
</dbReference>
<protein>
    <submittedName>
        <fullName evidence="5">30S ribosomal protein S16-like</fullName>
    </submittedName>
</protein>
<dbReference type="PANTHER" id="PTHR12919">
    <property type="entry name" value="30S RIBOSOMAL PROTEIN S16"/>
    <property type="match status" value="1"/>
</dbReference>
<dbReference type="GO" id="GO:0003735">
    <property type="term" value="F:structural constituent of ribosome"/>
    <property type="evidence" value="ECO:0007669"/>
    <property type="project" value="InterPro"/>
</dbReference>
<evidence type="ECO:0000256" key="4">
    <source>
        <dbReference type="SAM" id="MobiDB-lite"/>
    </source>
</evidence>
<accession>A0A7J6UW47</accession>
<evidence type="ECO:0000256" key="1">
    <source>
        <dbReference type="ARBA" id="ARBA00006668"/>
    </source>
</evidence>
<keyword evidence="6" id="KW-1185">Reference proteome</keyword>
<dbReference type="NCBIfam" id="TIGR00002">
    <property type="entry name" value="S16"/>
    <property type="match status" value="1"/>
</dbReference>
<dbReference type="AlphaFoldDB" id="A0A7J6UW47"/>
<dbReference type="GO" id="GO:0032543">
    <property type="term" value="P:mitochondrial translation"/>
    <property type="evidence" value="ECO:0007669"/>
    <property type="project" value="TreeGrafter"/>
</dbReference>
<feature type="region of interest" description="Disordered" evidence="4">
    <location>
        <begin position="97"/>
        <end position="123"/>
    </location>
</feature>
<keyword evidence="2 5" id="KW-0689">Ribosomal protein</keyword>
<dbReference type="Proteomes" id="UP000554482">
    <property type="component" value="Unassembled WGS sequence"/>
</dbReference>
<evidence type="ECO:0000256" key="3">
    <source>
        <dbReference type="ARBA" id="ARBA00023274"/>
    </source>
</evidence>
<dbReference type="SUPFAM" id="SSF54565">
    <property type="entry name" value="Ribosomal protein S16"/>
    <property type="match status" value="1"/>
</dbReference>
<comment type="similarity">
    <text evidence="1">Belongs to the bacterial ribosomal protein bS16 family.</text>
</comment>
<evidence type="ECO:0000313" key="5">
    <source>
        <dbReference type="EMBL" id="KAF5176833.1"/>
    </source>
</evidence>
<sequence>MTVRIRFARFGCRHRPFYRVVVANSRTRRDGKQLEVLGHYNPLPGKDGGDRMGLKVDRIKYWLSVGAQPSEPVRRILSRAGVFPPIDPLTGCFVTPAKSTDADQLNNTGGDENDANEDAPSALNLGTDSSLWCNIGVQFPEADFN</sequence>
<proteinExistence type="inferred from homology"/>
<dbReference type="Gene3D" id="3.30.1320.10">
    <property type="match status" value="1"/>
</dbReference>
<evidence type="ECO:0000313" key="6">
    <source>
        <dbReference type="Proteomes" id="UP000554482"/>
    </source>
</evidence>
<dbReference type="EMBL" id="JABWDY010042161">
    <property type="protein sequence ID" value="KAF5176833.1"/>
    <property type="molecule type" value="Genomic_DNA"/>
</dbReference>
<dbReference type="GO" id="GO:0005739">
    <property type="term" value="C:mitochondrion"/>
    <property type="evidence" value="ECO:0007669"/>
    <property type="project" value="GOC"/>
</dbReference>
<name>A0A7J6UW47_THATH</name>
<dbReference type="Pfam" id="PF00886">
    <property type="entry name" value="Ribosomal_S16"/>
    <property type="match status" value="1"/>
</dbReference>
<dbReference type="InterPro" id="IPR000307">
    <property type="entry name" value="Ribosomal_bS16"/>
</dbReference>
<dbReference type="OrthoDB" id="407221at2759"/>
<organism evidence="5 6">
    <name type="scientific">Thalictrum thalictroides</name>
    <name type="common">Rue-anemone</name>
    <name type="synonym">Anemone thalictroides</name>
    <dbReference type="NCBI Taxonomy" id="46969"/>
    <lineage>
        <taxon>Eukaryota</taxon>
        <taxon>Viridiplantae</taxon>
        <taxon>Streptophyta</taxon>
        <taxon>Embryophyta</taxon>
        <taxon>Tracheophyta</taxon>
        <taxon>Spermatophyta</taxon>
        <taxon>Magnoliopsida</taxon>
        <taxon>Ranunculales</taxon>
        <taxon>Ranunculaceae</taxon>
        <taxon>Thalictroideae</taxon>
        <taxon>Thalictrum</taxon>
    </lineage>
</organism>
<dbReference type="HAMAP" id="MF_00385">
    <property type="entry name" value="Ribosomal_bS16"/>
    <property type="match status" value="1"/>
</dbReference>